<sequence>MRKMEITNTVRRAEDRQWRMAYVTLHGTALNIYGVKKGWQWRRARDDGPSVDPDNPSWIDQGKLAKSYGLQYAEVGIAADYKKRRYVIRLRVETDQFLISCVELSTFIRWLDWLNAAINVAAPIEDRDFPFDYSVPRIERIRLFHGQERTPALDRDLWSGLNFPRSITAAGGEEVPNGSEIVLLSLPGAEGDASQRRDFAVGPLSADSSLLDLATGKWFPQHGWAKVHDMVYAKLCYSNLLFKSPRKSSYIISKGKKWFVDWSTGRMVRVLPPTYEEVDYMGPWQVVHTENRQI</sequence>
<reference evidence="1" key="1">
    <citation type="submission" date="2022-09" db="EMBL/GenBank/DDBJ databases">
        <title>Fusarium specimens isolated from Avocado Roots.</title>
        <authorList>
            <person name="Stajich J."/>
            <person name="Roper C."/>
            <person name="Heimlech-Rivalta G."/>
        </authorList>
    </citation>
    <scope>NUCLEOTIDE SEQUENCE</scope>
    <source>
        <strain evidence="1">A02</strain>
    </source>
</reference>
<evidence type="ECO:0000313" key="1">
    <source>
        <dbReference type="EMBL" id="KAJ4188844.1"/>
    </source>
</evidence>
<dbReference type="SUPFAM" id="SSF50729">
    <property type="entry name" value="PH domain-like"/>
    <property type="match status" value="1"/>
</dbReference>
<keyword evidence="2" id="KW-1185">Reference proteome</keyword>
<dbReference type="EMBL" id="JAOQAV010000014">
    <property type="protein sequence ID" value="KAJ4188844.1"/>
    <property type="molecule type" value="Genomic_DNA"/>
</dbReference>
<proteinExistence type="predicted"/>
<evidence type="ECO:0008006" key="3">
    <source>
        <dbReference type="Google" id="ProtNLM"/>
    </source>
</evidence>
<dbReference type="Gene3D" id="2.30.29.30">
    <property type="entry name" value="Pleckstrin-homology domain (PH domain)/Phosphotyrosine-binding domain (PTB)"/>
    <property type="match status" value="1"/>
</dbReference>
<dbReference type="PANTHER" id="PTHR37283">
    <property type="entry name" value="PH DOMAIN-CONTAINING PROTEIN YHR131C"/>
    <property type="match status" value="1"/>
</dbReference>
<dbReference type="AlphaFoldDB" id="A0A9W8R981"/>
<accession>A0A9W8R981</accession>
<evidence type="ECO:0000313" key="2">
    <source>
        <dbReference type="Proteomes" id="UP001152087"/>
    </source>
</evidence>
<organism evidence="1 2">
    <name type="scientific">Fusarium falciforme</name>
    <dbReference type="NCBI Taxonomy" id="195108"/>
    <lineage>
        <taxon>Eukaryota</taxon>
        <taxon>Fungi</taxon>
        <taxon>Dikarya</taxon>
        <taxon>Ascomycota</taxon>
        <taxon>Pezizomycotina</taxon>
        <taxon>Sordariomycetes</taxon>
        <taxon>Hypocreomycetidae</taxon>
        <taxon>Hypocreales</taxon>
        <taxon>Nectriaceae</taxon>
        <taxon>Fusarium</taxon>
        <taxon>Fusarium solani species complex</taxon>
    </lineage>
</organism>
<name>A0A9W8R981_9HYPO</name>
<comment type="caution">
    <text evidence="1">The sequence shown here is derived from an EMBL/GenBank/DDBJ whole genome shotgun (WGS) entry which is preliminary data.</text>
</comment>
<dbReference type="PANTHER" id="PTHR37283:SF1">
    <property type="entry name" value="PH DOMAIN-CONTAINING PROTEIN YHR131C"/>
    <property type="match status" value="1"/>
</dbReference>
<dbReference type="Proteomes" id="UP001152087">
    <property type="component" value="Unassembled WGS sequence"/>
</dbReference>
<protein>
    <recommendedName>
        <fullName evidence="3">PH domain-containing protein</fullName>
    </recommendedName>
</protein>
<dbReference type="InterPro" id="IPR011993">
    <property type="entry name" value="PH-like_dom_sf"/>
</dbReference>
<gene>
    <name evidence="1" type="ORF">NW755_006340</name>
</gene>